<dbReference type="EMBL" id="UGCO01000001">
    <property type="protein sequence ID" value="STI76752.1"/>
    <property type="molecule type" value="Genomic_DNA"/>
</dbReference>
<dbReference type="GO" id="GO:0016829">
    <property type="term" value="F:lyase activity"/>
    <property type="evidence" value="ECO:0007669"/>
    <property type="project" value="UniProtKB-KW"/>
</dbReference>
<dbReference type="Gene3D" id="3.80.30.10">
    <property type="entry name" value="pyruvate-formate lyase- activating enzyme"/>
    <property type="match status" value="1"/>
</dbReference>
<keyword evidence="1" id="KW-0456">Lyase</keyword>
<reference evidence="1 2" key="1">
    <citation type="submission" date="2018-06" db="EMBL/GenBank/DDBJ databases">
        <authorList>
            <consortium name="Pathogen Informatics"/>
            <person name="Doyle S."/>
        </authorList>
    </citation>
    <scope>NUCLEOTIDE SEQUENCE [LARGE SCALE GENOMIC DNA]</scope>
    <source>
        <strain evidence="1 2">NCTC8985</strain>
    </source>
</reference>
<gene>
    <name evidence="1" type="primary">pflA_2</name>
    <name evidence="1" type="ORF">NCTC8985_02017</name>
</gene>
<accession>A0A376THP8</accession>
<dbReference type="GO" id="GO:0043365">
    <property type="term" value="F:[formate-C-acetyltransferase]-activating enzyme activity"/>
    <property type="evidence" value="ECO:0007669"/>
    <property type="project" value="UniProtKB-EC"/>
</dbReference>
<name>A0A376THP8_ECOLX</name>
<organism evidence="1 2">
    <name type="scientific">Escherichia coli</name>
    <dbReference type="NCBI Taxonomy" id="562"/>
    <lineage>
        <taxon>Bacteria</taxon>
        <taxon>Pseudomonadati</taxon>
        <taxon>Pseudomonadota</taxon>
        <taxon>Gammaproteobacteria</taxon>
        <taxon>Enterobacterales</taxon>
        <taxon>Enterobacteriaceae</taxon>
        <taxon>Escherichia</taxon>
    </lineage>
</organism>
<sequence length="56" mass="6571">MGNVEKIELLPYHELGKHKWVAMGEEYKLDGVKPPKKETMERVKGILEQYGHKVMF</sequence>
<keyword evidence="1" id="KW-0560">Oxidoreductase</keyword>
<dbReference type="AlphaFoldDB" id="A0A376THP8"/>
<dbReference type="Proteomes" id="UP000254405">
    <property type="component" value="Unassembled WGS sequence"/>
</dbReference>
<evidence type="ECO:0000313" key="2">
    <source>
        <dbReference type="Proteomes" id="UP000254405"/>
    </source>
</evidence>
<proteinExistence type="predicted"/>
<keyword evidence="1" id="KW-0670">Pyruvate</keyword>
<dbReference type="EC" id="1.97.1.4" evidence="1"/>
<evidence type="ECO:0000313" key="1">
    <source>
        <dbReference type="EMBL" id="STI76752.1"/>
    </source>
</evidence>
<protein>
    <submittedName>
        <fullName evidence="1">Pyruvate formate lyase-activating enzyme 1</fullName>
        <ecNumber evidence="1">1.97.1.4</ecNumber>
    </submittedName>
</protein>